<dbReference type="InterPro" id="IPR000644">
    <property type="entry name" value="CBS_dom"/>
</dbReference>
<accession>A0A1Y3R2J4</accession>
<dbReference type="PROSITE" id="PS51371">
    <property type="entry name" value="CBS"/>
    <property type="match status" value="2"/>
</dbReference>
<feature type="transmembrane region" description="Helical" evidence="11">
    <location>
        <begin position="274"/>
        <end position="293"/>
    </location>
</feature>
<feature type="transmembrane region" description="Helical" evidence="11">
    <location>
        <begin position="236"/>
        <end position="254"/>
    </location>
</feature>
<dbReference type="InterPro" id="IPR050368">
    <property type="entry name" value="ClC-type_chloride_channel"/>
</dbReference>
<dbReference type="SUPFAM" id="SSF54631">
    <property type="entry name" value="CBS-domain pair"/>
    <property type="match status" value="1"/>
</dbReference>
<dbReference type="eggNOG" id="COG0517">
    <property type="taxonomic scope" value="Bacteria"/>
</dbReference>
<feature type="transmembrane region" description="Helical" evidence="11">
    <location>
        <begin position="415"/>
        <end position="435"/>
    </location>
</feature>
<keyword evidence="9" id="KW-0407">Ion channel</keyword>
<dbReference type="CDD" id="cd02205">
    <property type="entry name" value="CBS_pair_SF"/>
    <property type="match status" value="1"/>
</dbReference>
<protein>
    <submittedName>
        <fullName evidence="14">Chloride channel protein</fullName>
    </submittedName>
</protein>
<evidence type="ECO:0000259" key="12">
    <source>
        <dbReference type="PROSITE" id="PS51371"/>
    </source>
</evidence>
<keyword evidence="10" id="KW-0129">CBS domain</keyword>
<dbReference type="EMBL" id="NFHB01000001">
    <property type="protein sequence ID" value="OUN04867.1"/>
    <property type="molecule type" value="Genomic_DNA"/>
</dbReference>
<feature type="transmembrane region" description="Helical" evidence="11">
    <location>
        <begin position="383"/>
        <end position="409"/>
    </location>
</feature>
<evidence type="ECO:0000256" key="7">
    <source>
        <dbReference type="ARBA" id="ARBA00023173"/>
    </source>
</evidence>
<evidence type="ECO:0000256" key="3">
    <source>
        <dbReference type="ARBA" id="ARBA00022692"/>
    </source>
</evidence>
<evidence type="ECO:0000256" key="8">
    <source>
        <dbReference type="ARBA" id="ARBA00023214"/>
    </source>
</evidence>
<name>A0A1Y3R2J4_9BACT</name>
<dbReference type="Pfam" id="PF00571">
    <property type="entry name" value="CBS"/>
    <property type="match status" value="2"/>
</dbReference>
<dbReference type="OrthoDB" id="9812438at2"/>
<feature type="transmembrane region" description="Helical" evidence="11">
    <location>
        <begin position="324"/>
        <end position="342"/>
    </location>
</feature>
<dbReference type="EMBL" id="VVXH01000006">
    <property type="protein sequence ID" value="KAA2379031.1"/>
    <property type="molecule type" value="Genomic_DNA"/>
</dbReference>
<evidence type="ECO:0000256" key="1">
    <source>
        <dbReference type="ARBA" id="ARBA00004141"/>
    </source>
</evidence>
<keyword evidence="6 11" id="KW-0472">Membrane</keyword>
<feature type="domain" description="CBS" evidence="12">
    <location>
        <begin position="534"/>
        <end position="591"/>
    </location>
</feature>
<dbReference type="PANTHER" id="PTHR43427">
    <property type="entry name" value="CHLORIDE CHANNEL PROTEIN CLC-E"/>
    <property type="match status" value="1"/>
</dbReference>
<feature type="transmembrane region" description="Helical" evidence="11">
    <location>
        <begin position="197"/>
        <end position="215"/>
    </location>
</feature>
<dbReference type="Pfam" id="PF00654">
    <property type="entry name" value="Voltage_CLC"/>
    <property type="match status" value="1"/>
</dbReference>
<evidence type="ECO:0000313" key="14">
    <source>
        <dbReference type="EMBL" id="OUN04867.1"/>
    </source>
</evidence>
<evidence type="ECO:0000256" key="6">
    <source>
        <dbReference type="ARBA" id="ARBA00023136"/>
    </source>
</evidence>
<dbReference type="Proteomes" id="UP000195772">
    <property type="component" value="Unassembled WGS sequence"/>
</dbReference>
<evidence type="ECO:0000256" key="10">
    <source>
        <dbReference type="PROSITE-ProRule" id="PRU00703"/>
    </source>
</evidence>
<dbReference type="SUPFAM" id="SSF81340">
    <property type="entry name" value="Clc chloride channel"/>
    <property type="match status" value="1"/>
</dbReference>
<dbReference type="Gene3D" id="3.10.580.10">
    <property type="entry name" value="CBS-domain"/>
    <property type="match status" value="1"/>
</dbReference>
<evidence type="ECO:0000313" key="15">
    <source>
        <dbReference type="Proteomes" id="UP000195772"/>
    </source>
</evidence>
<evidence type="ECO:0000256" key="9">
    <source>
        <dbReference type="ARBA" id="ARBA00023303"/>
    </source>
</evidence>
<keyword evidence="3 11" id="KW-0812">Transmembrane</keyword>
<dbReference type="Gene3D" id="1.10.3080.10">
    <property type="entry name" value="Clc chloride channel"/>
    <property type="match status" value="1"/>
</dbReference>
<gene>
    <name evidence="14" type="ORF">B5G41_00730</name>
    <name evidence="13" type="ORF">F2Y10_08245</name>
</gene>
<feature type="transmembrane region" description="Helical" evidence="11">
    <location>
        <begin position="354"/>
        <end position="376"/>
    </location>
</feature>
<feature type="transmembrane region" description="Helical" evidence="11">
    <location>
        <begin position="63"/>
        <end position="86"/>
    </location>
</feature>
<dbReference type="eggNOG" id="COG0038">
    <property type="taxonomic scope" value="Bacteria"/>
</dbReference>
<evidence type="ECO:0000313" key="13">
    <source>
        <dbReference type="EMBL" id="KAA2379031.1"/>
    </source>
</evidence>
<dbReference type="CDD" id="cd00400">
    <property type="entry name" value="Voltage_gated_ClC"/>
    <property type="match status" value="1"/>
</dbReference>
<reference evidence="15" key="1">
    <citation type="submission" date="2017-04" db="EMBL/GenBank/DDBJ databases">
        <title>Function of individual gut microbiota members based on whole genome sequencing of pure cultures obtained from chicken caecum.</title>
        <authorList>
            <person name="Medvecky M."/>
            <person name="Cejkova D."/>
            <person name="Polansky O."/>
            <person name="Karasova D."/>
            <person name="Kubasova T."/>
            <person name="Cizek A."/>
            <person name="Rychlik I."/>
        </authorList>
    </citation>
    <scope>NUCLEOTIDE SEQUENCE [LARGE SCALE GENOMIC DNA]</scope>
    <source>
        <strain evidence="15">An90</strain>
    </source>
</reference>
<evidence type="ECO:0000256" key="5">
    <source>
        <dbReference type="ARBA" id="ARBA00023065"/>
    </source>
</evidence>
<dbReference type="GO" id="GO:0034707">
    <property type="term" value="C:chloride channel complex"/>
    <property type="evidence" value="ECO:0007669"/>
    <property type="project" value="UniProtKB-KW"/>
</dbReference>
<dbReference type="RefSeq" id="WP_018695216.1">
    <property type="nucleotide sequence ID" value="NZ_AP025562.1"/>
</dbReference>
<dbReference type="PRINTS" id="PR00762">
    <property type="entry name" value="CLCHANNEL"/>
</dbReference>
<comment type="subcellular location">
    <subcellularLocation>
        <location evidence="1">Membrane</location>
        <topology evidence="1">Multi-pass membrane protein</topology>
    </subcellularLocation>
</comment>
<keyword evidence="4 11" id="KW-1133">Transmembrane helix</keyword>
<keyword evidence="7" id="KW-0869">Chloride channel</keyword>
<sequence length="593" mass="66102">MQLRTEHIYREFLRLTRRLSNSQIMMLLAVVVGILAGLGTYLFEILLHGIKSGLIRWFPVDSAHVLFLIYPAIGIILATLFVKYIVRDNISEGVTRVLYAMSSRNSRIPGHNCWTSIVGGATTIGFGGSVGPEAPIVLTGAAIGSNVGRLVRLNYKHTTLLLCCGAGAALAAIFKAPITGVVFVLEILMLDITAGSVIPLLIASITATTMAFMLRGFDPILAVTLQPQDAFELWQIPLFILLGVCCGLMSWYFTSTNLRVGNFFRKIDSQYKKWLVGGAVLGILIFIFPPLYGEGYEGFMSLMHGRAQELFDNSLFYRFREIDWVVILFVIATMFFKVIAMASTNAAGGVGGTFAPSLFVGAFTGASIALLCNAFFDWDVSVVSFTLVGMAGVMSGVMKAPLTSIFLIAELSNGYGLFIPLMITACISFAVDYYLDPDSIYTKQLRQRGELLTHDKDQSVFVFLKLDDLMETDFLRIKENFTLGDIVHIISTARRNIFPVIDNFGHLLGIVQLDDLREDMFKHEKYGQPISDYMIQPPDKILEHELIQGVMEKFEDKHTWMLPVVDKQNRYLGFISKSRILNAYREQLVKIQQ</sequence>
<feature type="domain" description="CBS" evidence="12">
    <location>
        <begin position="470"/>
        <end position="530"/>
    </location>
</feature>
<dbReference type="InterPro" id="IPR001807">
    <property type="entry name" value="ClC"/>
</dbReference>
<dbReference type="Proteomes" id="UP000322940">
    <property type="component" value="Unassembled WGS sequence"/>
</dbReference>
<feature type="transmembrane region" description="Helical" evidence="11">
    <location>
        <begin position="159"/>
        <end position="185"/>
    </location>
</feature>
<keyword evidence="8" id="KW-0868">Chloride</keyword>
<dbReference type="AlphaFoldDB" id="A0A1Y3R2J4"/>
<evidence type="ECO:0000256" key="4">
    <source>
        <dbReference type="ARBA" id="ARBA00022989"/>
    </source>
</evidence>
<reference evidence="14" key="2">
    <citation type="journal article" date="2018" name="BMC Genomics">
        <title>Whole genome sequencing and function prediction of 133 gut anaerobes isolated from chicken caecum in pure cultures.</title>
        <authorList>
            <person name="Medvecky M."/>
            <person name="Cejkova D."/>
            <person name="Polansky O."/>
            <person name="Karasova D."/>
            <person name="Kubasova T."/>
            <person name="Cizek A."/>
            <person name="Rychlik I."/>
        </authorList>
    </citation>
    <scope>NUCLEOTIDE SEQUENCE</scope>
    <source>
        <strain evidence="14">An90</strain>
    </source>
</reference>
<keyword evidence="2" id="KW-0813">Transport</keyword>
<dbReference type="PANTHER" id="PTHR43427:SF6">
    <property type="entry name" value="CHLORIDE CHANNEL PROTEIN CLC-E"/>
    <property type="match status" value="1"/>
</dbReference>
<organism evidence="14 15">
    <name type="scientific">Alistipes onderdonkii</name>
    <dbReference type="NCBI Taxonomy" id="328813"/>
    <lineage>
        <taxon>Bacteria</taxon>
        <taxon>Pseudomonadati</taxon>
        <taxon>Bacteroidota</taxon>
        <taxon>Bacteroidia</taxon>
        <taxon>Bacteroidales</taxon>
        <taxon>Rikenellaceae</taxon>
        <taxon>Alistipes</taxon>
    </lineage>
</organism>
<feature type="transmembrane region" description="Helical" evidence="11">
    <location>
        <begin position="24"/>
        <end position="43"/>
    </location>
</feature>
<dbReference type="InterPro" id="IPR014743">
    <property type="entry name" value="Cl-channel_core"/>
</dbReference>
<evidence type="ECO:0000313" key="16">
    <source>
        <dbReference type="Proteomes" id="UP000322940"/>
    </source>
</evidence>
<reference evidence="13 16" key="3">
    <citation type="journal article" date="2019" name="Nat. Med.">
        <title>A library of human gut bacterial isolates paired with longitudinal multiomics data enables mechanistic microbiome research.</title>
        <authorList>
            <person name="Poyet M."/>
            <person name="Groussin M."/>
            <person name="Gibbons S.M."/>
            <person name="Avila-Pacheco J."/>
            <person name="Jiang X."/>
            <person name="Kearney S.M."/>
            <person name="Perrotta A.R."/>
            <person name="Berdy B."/>
            <person name="Zhao S."/>
            <person name="Lieberman T.D."/>
            <person name="Swanson P.K."/>
            <person name="Smith M."/>
            <person name="Roesemann S."/>
            <person name="Alexander J.E."/>
            <person name="Rich S.A."/>
            <person name="Livny J."/>
            <person name="Vlamakis H."/>
            <person name="Clish C."/>
            <person name="Bullock K."/>
            <person name="Deik A."/>
            <person name="Scott J."/>
            <person name="Pierce K.A."/>
            <person name="Xavier R.J."/>
            <person name="Alm E.J."/>
        </authorList>
    </citation>
    <scope>NUCLEOTIDE SEQUENCE [LARGE SCALE GENOMIC DNA]</scope>
    <source>
        <strain evidence="13 16">BIOML-A266</strain>
    </source>
</reference>
<comment type="caution">
    <text evidence="14">The sequence shown here is derived from an EMBL/GenBank/DDBJ whole genome shotgun (WGS) entry which is preliminary data.</text>
</comment>
<evidence type="ECO:0000256" key="2">
    <source>
        <dbReference type="ARBA" id="ARBA00022448"/>
    </source>
</evidence>
<proteinExistence type="predicted"/>
<dbReference type="InterPro" id="IPR046342">
    <property type="entry name" value="CBS_dom_sf"/>
</dbReference>
<dbReference type="GO" id="GO:0005254">
    <property type="term" value="F:chloride channel activity"/>
    <property type="evidence" value="ECO:0007669"/>
    <property type="project" value="UniProtKB-KW"/>
</dbReference>
<evidence type="ECO:0000256" key="11">
    <source>
        <dbReference type="SAM" id="Phobius"/>
    </source>
</evidence>
<keyword evidence="5" id="KW-0406">Ion transport</keyword>